<evidence type="ECO:0000313" key="4">
    <source>
        <dbReference type="Proteomes" id="UP001595916"/>
    </source>
</evidence>
<accession>A0ABV9QNN9</accession>
<dbReference type="InterPro" id="IPR050270">
    <property type="entry name" value="DegV_domain_contain"/>
</dbReference>
<dbReference type="Pfam" id="PF02645">
    <property type="entry name" value="DegV"/>
    <property type="match status" value="1"/>
</dbReference>
<keyword evidence="2" id="KW-0446">Lipid-binding</keyword>
<dbReference type="Gene3D" id="3.30.1180.10">
    <property type="match status" value="1"/>
</dbReference>
<dbReference type="SUPFAM" id="SSF82549">
    <property type="entry name" value="DAK1/DegV-like"/>
    <property type="match status" value="1"/>
</dbReference>
<dbReference type="Gene3D" id="3.40.50.10440">
    <property type="entry name" value="Dihydroxyacetone kinase, domain 1"/>
    <property type="match status" value="1"/>
</dbReference>
<dbReference type="EMBL" id="JBHSHL010000049">
    <property type="protein sequence ID" value="MFC4805380.1"/>
    <property type="molecule type" value="Genomic_DNA"/>
</dbReference>
<evidence type="ECO:0000256" key="2">
    <source>
        <dbReference type="ARBA" id="ARBA00023121"/>
    </source>
</evidence>
<evidence type="ECO:0000256" key="1">
    <source>
        <dbReference type="ARBA" id="ARBA00003238"/>
    </source>
</evidence>
<keyword evidence="4" id="KW-1185">Reference proteome</keyword>
<dbReference type="Proteomes" id="UP001595916">
    <property type="component" value="Unassembled WGS sequence"/>
</dbReference>
<dbReference type="RefSeq" id="WP_379788939.1">
    <property type="nucleotide sequence ID" value="NZ_JBHSHL010000049.1"/>
</dbReference>
<comment type="function">
    <text evidence="1">May bind long-chain fatty acids, such as palmitate, and may play a role in lipid transport or fatty acid metabolism.</text>
</comment>
<dbReference type="Gene3D" id="2.20.28.50">
    <property type="entry name" value="degv family protein"/>
    <property type="match status" value="1"/>
</dbReference>
<name>A0ABV9QNN9_9FIRM</name>
<protein>
    <submittedName>
        <fullName evidence="3">DegV family protein</fullName>
    </submittedName>
</protein>
<dbReference type="PANTHER" id="PTHR33434">
    <property type="entry name" value="DEGV DOMAIN-CONTAINING PROTEIN DR_1986-RELATED"/>
    <property type="match status" value="1"/>
</dbReference>
<evidence type="ECO:0000313" key="3">
    <source>
        <dbReference type="EMBL" id="MFC4805380.1"/>
    </source>
</evidence>
<dbReference type="PANTHER" id="PTHR33434:SF3">
    <property type="entry name" value="DEGV DOMAIN-CONTAINING PROTEIN YITS"/>
    <property type="match status" value="1"/>
</dbReference>
<organism evidence="3 4">
    <name type="scientific">Filifactor villosus</name>
    <dbReference type="NCBI Taxonomy" id="29374"/>
    <lineage>
        <taxon>Bacteria</taxon>
        <taxon>Bacillati</taxon>
        <taxon>Bacillota</taxon>
        <taxon>Clostridia</taxon>
        <taxon>Peptostreptococcales</taxon>
        <taxon>Filifactoraceae</taxon>
        <taxon>Filifactor</taxon>
    </lineage>
</organism>
<proteinExistence type="predicted"/>
<dbReference type="InterPro" id="IPR043168">
    <property type="entry name" value="DegV_C"/>
</dbReference>
<dbReference type="NCBIfam" id="TIGR00762">
    <property type="entry name" value="DegV"/>
    <property type="match status" value="1"/>
</dbReference>
<gene>
    <name evidence="3" type="ORF">ACFO4R_09830</name>
</gene>
<dbReference type="PROSITE" id="PS51482">
    <property type="entry name" value="DEGV"/>
    <property type="match status" value="1"/>
</dbReference>
<comment type="caution">
    <text evidence="3">The sequence shown here is derived from an EMBL/GenBank/DDBJ whole genome shotgun (WGS) entry which is preliminary data.</text>
</comment>
<dbReference type="InterPro" id="IPR003797">
    <property type="entry name" value="DegV"/>
</dbReference>
<reference evidence="4" key="1">
    <citation type="journal article" date="2019" name="Int. J. Syst. Evol. Microbiol.">
        <title>The Global Catalogue of Microorganisms (GCM) 10K type strain sequencing project: providing services to taxonomists for standard genome sequencing and annotation.</title>
        <authorList>
            <consortium name="The Broad Institute Genomics Platform"/>
            <consortium name="The Broad Institute Genome Sequencing Center for Infectious Disease"/>
            <person name="Wu L."/>
            <person name="Ma J."/>
        </authorList>
    </citation>
    <scope>NUCLEOTIDE SEQUENCE [LARGE SCALE GENOMIC DNA]</scope>
    <source>
        <strain evidence="4">CCUG 46385</strain>
    </source>
</reference>
<sequence length="297" mass="33116">MAGIFEIITDATVDFVADVIEEHEITVIPMEFHIGGTSYQHHYDFREYASKDFYEALQSGLNSTTSQVTPNHFEDVFRRFAQQGKDFIYLGFSSGMSGTYGASLLAIRNLEEEFPDVKMMAVDTLCASGGEGLAVYIASKMRENGASMDEIATWVREKASKKIVHWVSVDDLKHLARGGRISAVSASIGTVLSVKPILRVNEEGKLEVVDKCRGNKAKMKNLVQKFEAMWEPEEHREIVIFHAQAREEAEKTEEILKNLDLCKKHQPEILISEIGPVVGSHTGKGCVSVAFWGKNRG</sequence>